<keyword evidence="11" id="KW-1185">Reference proteome</keyword>
<feature type="compositionally biased region" description="Pro residues" evidence="8">
    <location>
        <begin position="1756"/>
        <end position="1768"/>
    </location>
</feature>
<dbReference type="InterPro" id="IPR027640">
    <property type="entry name" value="Kinesin-like_fam"/>
</dbReference>
<name>A0A232LUX7_9EURO</name>
<feature type="compositionally biased region" description="Polar residues" evidence="8">
    <location>
        <begin position="25"/>
        <end position="36"/>
    </location>
</feature>
<dbReference type="GO" id="GO:0051231">
    <property type="term" value="P:spindle elongation"/>
    <property type="evidence" value="ECO:0007669"/>
    <property type="project" value="TreeGrafter"/>
</dbReference>
<organism evidence="10 11">
    <name type="scientific">Elaphomyces granulatus</name>
    <dbReference type="NCBI Taxonomy" id="519963"/>
    <lineage>
        <taxon>Eukaryota</taxon>
        <taxon>Fungi</taxon>
        <taxon>Dikarya</taxon>
        <taxon>Ascomycota</taxon>
        <taxon>Pezizomycotina</taxon>
        <taxon>Eurotiomycetes</taxon>
        <taxon>Eurotiomycetidae</taxon>
        <taxon>Eurotiales</taxon>
        <taxon>Elaphomycetaceae</taxon>
        <taxon>Elaphomyces</taxon>
    </lineage>
</organism>
<feature type="compositionally biased region" description="Acidic residues" evidence="8">
    <location>
        <begin position="776"/>
        <end position="791"/>
    </location>
</feature>
<dbReference type="PROSITE" id="PS00411">
    <property type="entry name" value="KINESIN_MOTOR_1"/>
    <property type="match status" value="1"/>
</dbReference>
<dbReference type="GO" id="GO:0003777">
    <property type="term" value="F:microtubule motor activity"/>
    <property type="evidence" value="ECO:0007669"/>
    <property type="project" value="InterPro"/>
</dbReference>
<feature type="region of interest" description="Disordered" evidence="8">
    <location>
        <begin position="1"/>
        <end position="48"/>
    </location>
</feature>
<evidence type="ECO:0000313" key="10">
    <source>
        <dbReference type="EMBL" id="OXV07637.1"/>
    </source>
</evidence>
<evidence type="ECO:0000259" key="9">
    <source>
        <dbReference type="PROSITE" id="PS50067"/>
    </source>
</evidence>
<feature type="binding site" evidence="6">
    <location>
        <begin position="136"/>
        <end position="143"/>
    </location>
    <ligand>
        <name>ATP</name>
        <dbReference type="ChEBI" id="CHEBI:30616"/>
    </ligand>
</feature>
<feature type="region of interest" description="Disordered" evidence="8">
    <location>
        <begin position="1731"/>
        <end position="1790"/>
    </location>
</feature>
<dbReference type="GO" id="GO:0005737">
    <property type="term" value="C:cytoplasm"/>
    <property type="evidence" value="ECO:0007669"/>
    <property type="project" value="UniProtKB-SubCell"/>
</dbReference>
<feature type="compositionally biased region" description="Low complexity" evidence="8">
    <location>
        <begin position="1738"/>
        <end position="1755"/>
    </location>
</feature>
<feature type="region of interest" description="Disordered" evidence="8">
    <location>
        <begin position="921"/>
        <end position="949"/>
    </location>
</feature>
<dbReference type="Gene3D" id="3.40.850.10">
    <property type="entry name" value="Kinesin motor domain"/>
    <property type="match status" value="1"/>
</dbReference>
<evidence type="ECO:0000256" key="4">
    <source>
        <dbReference type="ARBA" id="ARBA00022840"/>
    </source>
</evidence>
<feature type="domain" description="Kinesin motor" evidence="9">
    <location>
        <begin position="49"/>
        <end position="438"/>
    </location>
</feature>
<comment type="similarity">
    <text evidence="6">Belongs to the TRAFAC class myosin-kinesin ATPase superfamily. Kinesin family.</text>
</comment>
<feature type="region of interest" description="Disordered" evidence="8">
    <location>
        <begin position="776"/>
        <end position="796"/>
    </location>
</feature>
<sequence>MAFSPPASPTGFPTRPMSGVIRPPRSNSRMSTSSIKGGSRASDEDGKTAVKVAVRVRPPLKPVDPGYELIPQRFQRSMVHVTSSTSLAVDVPQGRKLFVFDRVFPETVDQEGIWEYLNDSVHSFIQGYNVSILAYGQSGAGKSYTMGTSGPLEQNSPKAMGIIPRAAQLLFEKLDYPKHGRTSSSNSGLRTPARFSVAAPLSHKNNLDKNWQIKATYVEIYNEQLRDLLLPESIPMNERSTVTIREDPKGRILLTGLHQVNINSFEELLGALNFGSSIRQTDATAINAKSSRSHAVFSLNLIQRKSPLSMLSSKEKRLSMPVEALSGSDASVTIDSKLHFVDLAGSERLKNTGASGERAKEGISINAGLASLGKVISQLSSRQSGAHVSYRDSKLTRLLQDSLGGNAITYMIACVTPAEFHLSETLNTVQYAQRARAIQSKPRIQQVTDESDKQAMIERLKAEIAFLRQQIRSSEGGDRKTLAPQDRGDRLNEKEIELQNQVLDVQESYTALSQRHARLISEITKTSDLNGEMNDISSIIGNSSVERLQRSHSFAESVEQVVLEYEKTIQSLESSLSKTRASLANTESSLLERETKCAFVERIYVQLQARVQKMVEREANTENYLHDLEAKLDGHTSGEEKNAAIAVQLQKEIARARENEAGCEDYISTLEERLAEADQDMELMQREINRLEHVVDRQRSLGKLDNLLHELDNLKQNGVKHEEITESPIPEITPSKILKVARTRGMSLEILAEAVETAIPESDDDFIGIPAEIEEDEREVNTEADSELGAEEEAREREVENHVLNNDYAHSPAQSKFVAEKLESVTQELFDLRMQHEVAINDYDLLAAKYGEALRTLTELQDAVDESHHPPALGVATPLSASRPASVLEDQRVHELKDGYQELSSQSLSLELSLAGESTISQDASNAIPNSKKEDSDWFSGAEHPEASAQELKSTRKLLQEHQEGMTVVAQKYAQLQAEHEETLGLVEELRMEVQKSRSMPSPTSPGPPVIRRMASQNLMSTVDRAHRSLATLRNIAVEEFEDRPETMQNFEFSLNTAMHELHTRMERIQSLEAENMSVKKEMETKSTIISGLTRERSSLQGASPVDMSIVSQMRGQIVQQEDHIKELEQAHNRREKELLAEVQNLTRLAESQAVQAKARLVESEKKIAMLQGELSEWQRRQHTAVDSLQSSQRQLQTTKAELEAALASMDAIRSEYTAVTDASAEEKAIVARDLENERVKQQALVESLKRDIEVHESKISRHLDTIAELENSNSVAQQQLAQLVSEKEINEAEIEAHRCRISDLEREIEEQNAVFETYEATTKEVIDAHAEDYRSQISELERKLEAQESAQISTQAANDAELEIHRAHISELERAIEAEKSAFETYVTSEKAANEAEHEAYQSRISTLEQEIETQKKMAESYKEAASTTNDTDIAAYLSRISNLEREIDVQKSTIESYKSSKAANDTDIDVHRGHISDLENQINSQKSLITSYEADLASLLASHQAELEQLETSAIAAAETGYELRLAEQNTKHEDDVSALRSEICDAKDEVARLLDNVSIILNTPITPVTLSDHIRDLLSEKQRLAEKYSELFDANEEIIKQLKADLDSKVNELTEKAVQHETKVTELAHLAANLEEIVRQKEELIQKKDATLEEITVEKQKSVRLVEELEEQITNTFDQHHNRLSVIQQERHQALEEANVKIANLERDIETYRVRIEQLELQIKNSGAQDGTLDRTSSLTSNLRKSSSTVSLPSPPPAIPLPPLPSIASTTSANAGGISPPSSRHTSKELVNAQLVEDQEARIRTIEKHLYAEKQLTATLEEALGDLEAQSNKIKTDMEAWKKKAWQYEDELQTLRKERNSTRLSLQAVEEERNARREAEAARANLEERMNAINKKKKKSTLNCF</sequence>
<dbReference type="SMART" id="SM00129">
    <property type="entry name" value="KISc"/>
    <property type="match status" value="1"/>
</dbReference>
<dbReference type="GO" id="GO:0005875">
    <property type="term" value="C:microtubule associated complex"/>
    <property type="evidence" value="ECO:0007669"/>
    <property type="project" value="TreeGrafter"/>
</dbReference>
<dbReference type="GO" id="GO:0007018">
    <property type="term" value="P:microtubule-based movement"/>
    <property type="evidence" value="ECO:0007669"/>
    <property type="project" value="InterPro"/>
</dbReference>
<dbReference type="Pfam" id="PF00225">
    <property type="entry name" value="Kinesin"/>
    <property type="match status" value="1"/>
</dbReference>
<dbReference type="Gene3D" id="1.10.287.1490">
    <property type="match status" value="2"/>
</dbReference>
<dbReference type="GO" id="GO:0005524">
    <property type="term" value="F:ATP binding"/>
    <property type="evidence" value="ECO:0007669"/>
    <property type="project" value="UniProtKB-UniRule"/>
</dbReference>
<keyword evidence="6" id="KW-0505">Motor protein</keyword>
<dbReference type="InterPro" id="IPR001752">
    <property type="entry name" value="Kinesin_motor_dom"/>
</dbReference>
<reference evidence="10 11" key="1">
    <citation type="journal article" date="2015" name="Environ. Microbiol.">
        <title>Metagenome sequence of Elaphomyces granulatus from sporocarp tissue reveals Ascomycota ectomycorrhizal fingerprints of genome expansion and a Proteobacteria-rich microbiome.</title>
        <authorList>
            <person name="Quandt C.A."/>
            <person name="Kohler A."/>
            <person name="Hesse C.N."/>
            <person name="Sharpton T.J."/>
            <person name="Martin F."/>
            <person name="Spatafora J.W."/>
        </authorList>
    </citation>
    <scope>NUCLEOTIDE SEQUENCE [LARGE SCALE GENOMIC DNA]</scope>
    <source>
        <strain evidence="10 11">OSC145934</strain>
    </source>
</reference>
<dbReference type="PRINTS" id="PR00380">
    <property type="entry name" value="KINESINHEAVY"/>
</dbReference>
<dbReference type="Proteomes" id="UP000243515">
    <property type="component" value="Unassembled WGS sequence"/>
</dbReference>
<evidence type="ECO:0000256" key="1">
    <source>
        <dbReference type="ARBA" id="ARBA00004496"/>
    </source>
</evidence>
<evidence type="ECO:0000256" key="2">
    <source>
        <dbReference type="ARBA" id="ARBA00022490"/>
    </source>
</evidence>
<evidence type="ECO:0000256" key="8">
    <source>
        <dbReference type="SAM" id="MobiDB-lite"/>
    </source>
</evidence>
<evidence type="ECO:0000256" key="3">
    <source>
        <dbReference type="ARBA" id="ARBA00022741"/>
    </source>
</evidence>
<dbReference type="FunFam" id="3.40.850.10:FF:000125">
    <property type="entry name" value="Kinesin class 4 (Chromokinesin group)"/>
    <property type="match status" value="1"/>
</dbReference>
<keyword evidence="4 6" id="KW-0067">ATP-binding</keyword>
<dbReference type="EMBL" id="NPHW01004664">
    <property type="protein sequence ID" value="OXV07637.1"/>
    <property type="molecule type" value="Genomic_DNA"/>
</dbReference>
<comment type="subcellular location">
    <subcellularLocation>
        <location evidence="1">Cytoplasm</location>
    </subcellularLocation>
</comment>
<evidence type="ECO:0000256" key="7">
    <source>
        <dbReference type="SAM" id="Coils"/>
    </source>
</evidence>
<keyword evidence="3 6" id="KW-0547">Nucleotide-binding</keyword>
<accession>A0A232LUX7</accession>
<evidence type="ECO:0000256" key="5">
    <source>
        <dbReference type="ARBA" id="ARBA00023054"/>
    </source>
</evidence>
<dbReference type="PANTHER" id="PTHR47969:SF15">
    <property type="entry name" value="CHROMOSOME-ASSOCIATED KINESIN KIF4A-RELATED"/>
    <property type="match status" value="1"/>
</dbReference>
<evidence type="ECO:0000313" key="11">
    <source>
        <dbReference type="Proteomes" id="UP000243515"/>
    </source>
</evidence>
<dbReference type="OrthoDB" id="3176171at2759"/>
<feature type="coiled-coil region" evidence="7">
    <location>
        <begin position="450"/>
        <end position="477"/>
    </location>
</feature>
<dbReference type="GO" id="GO:0007052">
    <property type="term" value="P:mitotic spindle organization"/>
    <property type="evidence" value="ECO:0007669"/>
    <property type="project" value="TreeGrafter"/>
</dbReference>
<evidence type="ECO:0000256" key="6">
    <source>
        <dbReference type="PROSITE-ProRule" id="PRU00283"/>
    </source>
</evidence>
<keyword evidence="2" id="KW-0963">Cytoplasm</keyword>
<proteinExistence type="inferred from homology"/>
<dbReference type="PROSITE" id="PS50067">
    <property type="entry name" value="KINESIN_MOTOR_2"/>
    <property type="match status" value="1"/>
</dbReference>
<comment type="caution">
    <text evidence="10">The sequence shown here is derived from an EMBL/GenBank/DDBJ whole genome shotgun (WGS) entry which is preliminary data.</text>
</comment>
<dbReference type="InterPro" id="IPR019821">
    <property type="entry name" value="Kinesin_motor_CS"/>
</dbReference>
<feature type="coiled-coil region" evidence="7">
    <location>
        <begin position="1816"/>
        <end position="1906"/>
    </location>
</feature>
<keyword evidence="5 7" id="KW-0175">Coiled coil</keyword>
<gene>
    <name evidence="10" type="ORF">Egran_04598</name>
</gene>
<dbReference type="SUPFAM" id="SSF52540">
    <property type="entry name" value="P-loop containing nucleoside triphosphate hydrolases"/>
    <property type="match status" value="1"/>
</dbReference>
<feature type="coiled-coil region" evidence="7">
    <location>
        <begin position="1111"/>
        <end position="1522"/>
    </location>
</feature>
<protein>
    <recommendedName>
        <fullName evidence="9">Kinesin motor domain-containing protein</fullName>
    </recommendedName>
</protein>
<dbReference type="InterPro" id="IPR036961">
    <property type="entry name" value="Kinesin_motor_dom_sf"/>
</dbReference>
<dbReference type="PANTHER" id="PTHR47969">
    <property type="entry name" value="CHROMOSOME-ASSOCIATED KINESIN KIF4A-RELATED"/>
    <property type="match status" value="1"/>
</dbReference>
<feature type="coiled-coil region" evidence="7">
    <location>
        <begin position="667"/>
        <end position="724"/>
    </location>
</feature>
<dbReference type="GO" id="GO:0008017">
    <property type="term" value="F:microtubule binding"/>
    <property type="evidence" value="ECO:0007669"/>
    <property type="project" value="InterPro"/>
</dbReference>
<dbReference type="InterPro" id="IPR027417">
    <property type="entry name" value="P-loop_NTPase"/>
</dbReference>